<comment type="caution">
    <text evidence="1">The sequence shown here is derived from an EMBL/GenBank/DDBJ whole genome shotgun (WGS) entry which is preliminary data.</text>
</comment>
<sequence length="62" mass="6876">MQGKCTLKQCPCGDDNDVAVAACTSCKKPVHHMCFTITYEGRPREQARINLGLRPKDKPKEG</sequence>
<evidence type="ECO:0000313" key="1">
    <source>
        <dbReference type="EMBL" id="ETP55350.1"/>
    </source>
</evidence>
<organism evidence="1 2">
    <name type="scientific">Phytophthora nicotianae P10297</name>
    <dbReference type="NCBI Taxonomy" id="1317064"/>
    <lineage>
        <taxon>Eukaryota</taxon>
        <taxon>Sar</taxon>
        <taxon>Stramenopiles</taxon>
        <taxon>Oomycota</taxon>
        <taxon>Peronosporomycetes</taxon>
        <taxon>Peronosporales</taxon>
        <taxon>Peronosporaceae</taxon>
        <taxon>Phytophthora</taxon>
    </lineage>
</organism>
<protein>
    <submittedName>
        <fullName evidence="1">Uncharacterized protein</fullName>
    </submittedName>
</protein>
<gene>
    <name evidence="1" type="ORF">F442_00132</name>
</gene>
<proteinExistence type="predicted"/>
<dbReference type="Proteomes" id="UP000018948">
    <property type="component" value="Unassembled WGS sequence"/>
</dbReference>
<dbReference type="OrthoDB" id="126582at2759"/>
<reference evidence="1 2" key="1">
    <citation type="submission" date="2013-11" db="EMBL/GenBank/DDBJ databases">
        <title>The Genome Sequence of Phytophthora parasitica P10297.</title>
        <authorList>
            <consortium name="The Broad Institute Genomics Platform"/>
            <person name="Russ C."/>
            <person name="Tyler B."/>
            <person name="Panabieres F."/>
            <person name="Shan W."/>
            <person name="Tripathy S."/>
            <person name="Grunwald N."/>
            <person name="Machado M."/>
            <person name="Johnson C.S."/>
            <person name="Walker B."/>
            <person name="Young S.K."/>
            <person name="Zeng Q."/>
            <person name="Gargeya S."/>
            <person name="Fitzgerald M."/>
            <person name="Haas B."/>
            <person name="Abouelleil A."/>
            <person name="Allen A.W."/>
            <person name="Alvarado L."/>
            <person name="Arachchi H.M."/>
            <person name="Berlin A.M."/>
            <person name="Chapman S.B."/>
            <person name="Gainer-Dewar J."/>
            <person name="Goldberg J."/>
            <person name="Griggs A."/>
            <person name="Gujja S."/>
            <person name="Hansen M."/>
            <person name="Howarth C."/>
            <person name="Imamovic A."/>
            <person name="Ireland A."/>
            <person name="Larimer J."/>
            <person name="McCowan C."/>
            <person name="Murphy C."/>
            <person name="Pearson M."/>
            <person name="Poon T.W."/>
            <person name="Priest M."/>
            <person name="Roberts A."/>
            <person name="Saif S."/>
            <person name="Shea T."/>
            <person name="Sisk P."/>
            <person name="Sykes S."/>
            <person name="Wortman J."/>
            <person name="Nusbaum C."/>
            <person name="Birren B."/>
        </authorList>
    </citation>
    <scope>NUCLEOTIDE SEQUENCE [LARGE SCALE GENOMIC DNA]</scope>
    <source>
        <strain evidence="1 2">P10297</strain>
    </source>
</reference>
<accession>W3A806</accession>
<name>W3A806_PHYNI</name>
<evidence type="ECO:0000313" key="2">
    <source>
        <dbReference type="Proteomes" id="UP000018948"/>
    </source>
</evidence>
<dbReference type="AlphaFoldDB" id="W3A806"/>
<dbReference type="EMBL" id="ANIY01000031">
    <property type="protein sequence ID" value="ETP55350.1"/>
    <property type="molecule type" value="Genomic_DNA"/>
</dbReference>